<dbReference type="Gene3D" id="1.10.357.10">
    <property type="entry name" value="Tetracycline Repressor, domain 2"/>
    <property type="match status" value="1"/>
</dbReference>
<gene>
    <name evidence="4" type="ORF">M059_04555</name>
</gene>
<protein>
    <submittedName>
        <fullName evidence="4">TetR family transcriptional regulator</fullName>
    </submittedName>
</protein>
<feature type="DNA-binding region" description="H-T-H motif" evidence="2">
    <location>
        <begin position="46"/>
        <end position="65"/>
    </location>
</feature>
<dbReference type="InterPro" id="IPR001647">
    <property type="entry name" value="HTH_TetR"/>
</dbReference>
<reference evidence="4 5" key="1">
    <citation type="submission" date="2013-06" db="EMBL/GenBank/DDBJ databases">
        <title>Genome sequencing of Streptococcus mitis strains.</title>
        <authorList>
            <person name="Ikryannikova L.N."/>
            <person name="Ilina E.N."/>
            <person name="Kostryukova E.S."/>
            <person name="Semashko T.A."/>
            <person name="Savinova T.A."/>
            <person name="Karpova I.Y."/>
            <person name="Larin A.K."/>
            <person name="Ischenko D.S."/>
            <person name="Dubovickaya V.A."/>
            <person name="Sidorenko S.V."/>
            <person name="Govorun V.M."/>
        </authorList>
    </citation>
    <scope>NUCLEOTIDE SEQUENCE [LARGE SCALE GENOMIC DNA]</scope>
    <source>
        <strain evidence="4 5">18/56</strain>
    </source>
</reference>
<comment type="caution">
    <text evidence="4">The sequence shown here is derived from an EMBL/GenBank/DDBJ whole genome shotgun (WGS) entry which is preliminary data.</text>
</comment>
<dbReference type="Pfam" id="PF14278">
    <property type="entry name" value="TetR_C_8"/>
    <property type="match status" value="1"/>
</dbReference>
<evidence type="ECO:0000313" key="4">
    <source>
        <dbReference type="EMBL" id="EPR95570.1"/>
    </source>
</evidence>
<dbReference type="PANTHER" id="PTHR43479:SF11">
    <property type="entry name" value="ACREF_ENVCD OPERON REPRESSOR-RELATED"/>
    <property type="match status" value="1"/>
</dbReference>
<dbReference type="InterPro" id="IPR009057">
    <property type="entry name" value="Homeodomain-like_sf"/>
</dbReference>
<evidence type="ECO:0000256" key="1">
    <source>
        <dbReference type="ARBA" id="ARBA00023125"/>
    </source>
</evidence>
<dbReference type="InterPro" id="IPR050624">
    <property type="entry name" value="HTH-type_Tx_Regulator"/>
</dbReference>
<dbReference type="AlphaFoldDB" id="S7XJF7"/>
<keyword evidence="1 2" id="KW-0238">DNA-binding</keyword>
<name>S7XJF7_STRMT</name>
<dbReference type="EMBL" id="ATAA01000006">
    <property type="protein sequence ID" value="EPR95570.1"/>
    <property type="molecule type" value="Genomic_DNA"/>
</dbReference>
<evidence type="ECO:0000256" key="2">
    <source>
        <dbReference type="PROSITE-ProRule" id="PRU00335"/>
    </source>
</evidence>
<dbReference type="GO" id="GO:0003677">
    <property type="term" value="F:DNA binding"/>
    <property type="evidence" value="ECO:0007669"/>
    <property type="project" value="UniProtKB-UniRule"/>
</dbReference>
<dbReference type="SUPFAM" id="SSF46689">
    <property type="entry name" value="Homeodomain-like"/>
    <property type="match status" value="1"/>
</dbReference>
<dbReference type="InterPro" id="IPR039532">
    <property type="entry name" value="TetR_C_Firmicutes"/>
</dbReference>
<dbReference type="PANTHER" id="PTHR43479">
    <property type="entry name" value="ACREF/ENVCD OPERON REPRESSOR-RELATED"/>
    <property type="match status" value="1"/>
</dbReference>
<dbReference type="Proteomes" id="UP000014970">
    <property type="component" value="Unassembled WGS sequence"/>
</dbReference>
<proteinExistence type="predicted"/>
<feature type="domain" description="HTH tetR-type" evidence="3">
    <location>
        <begin position="23"/>
        <end position="83"/>
    </location>
</feature>
<organism evidence="4 5">
    <name type="scientific">Streptococcus mitis 18/56</name>
    <dbReference type="NCBI Taxonomy" id="1340485"/>
    <lineage>
        <taxon>Bacteria</taxon>
        <taxon>Bacillati</taxon>
        <taxon>Bacillota</taxon>
        <taxon>Bacilli</taxon>
        <taxon>Lactobacillales</taxon>
        <taxon>Streptococcaceae</taxon>
        <taxon>Streptococcus</taxon>
        <taxon>Streptococcus mitis group</taxon>
    </lineage>
</organism>
<dbReference type="PROSITE" id="PS50977">
    <property type="entry name" value="HTH_TETR_2"/>
    <property type="match status" value="1"/>
</dbReference>
<dbReference type="PATRIC" id="fig|1340485.3.peg.971"/>
<dbReference type="Pfam" id="PF00440">
    <property type="entry name" value="TetR_N"/>
    <property type="match status" value="1"/>
</dbReference>
<evidence type="ECO:0000259" key="3">
    <source>
        <dbReference type="PROSITE" id="PS50977"/>
    </source>
</evidence>
<accession>S7XJF7</accession>
<sequence length="193" mass="22838">MSERRISEKSLENLRKSNQESNLLTREAIETALLQLLEKKDLTKISISELVKRAGVSRAAFYRNYDSKEEILESVFKRTVHNIMEQLHHYDLKTDLYLVWVHFFREARKEARVIQLALDYHLEKIFVQAMQEFLEKYHGKSKGVSSYLHSFWSSAIVSVLLKWIKDGMKVPAEKIADLGLPFFKNREKEKRYD</sequence>
<evidence type="ECO:0000313" key="5">
    <source>
        <dbReference type="Proteomes" id="UP000014970"/>
    </source>
</evidence>